<reference evidence="2 3" key="1">
    <citation type="journal article" date="2023" name="Nucleic Acids Res.">
        <title>The hologenome of Daphnia magna reveals possible DNA methylation and microbiome-mediated evolution of the host genome.</title>
        <authorList>
            <person name="Chaturvedi A."/>
            <person name="Li X."/>
            <person name="Dhandapani V."/>
            <person name="Marshall H."/>
            <person name="Kissane S."/>
            <person name="Cuenca-Cambronero M."/>
            <person name="Asole G."/>
            <person name="Calvet F."/>
            <person name="Ruiz-Romero M."/>
            <person name="Marangio P."/>
            <person name="Guigo R."/>
            <person name="Rago D."/>
            <person name="Mirbahai L."/>
            <person name="Eastwood N."/>
            <person name="Colbourne J.K."/>
            <person name="Zhou J."/>
            <person name="Mallon E."/>
            <person name="Orsini L."/>
        </authorList>
    </citation>
    <scope>NUCLEOTIDE SEQUENCE [LARGE SCALE GENOMIC DNA]</scope>
    <source>
        <strain evidence="2">LRV0_1</strain>
    </source>
</reference>
<accession>A0ABQ9YSZ9</accession>
<evidence type="ECO:0000313" key="2">
    <source>
        <dbReference type="EMBL" id="KAK4003750.1"/>
    </source>
</evidence>
<protein>
    <recommendedName>
        <fullName evidence="1">DUF6570 domain-containing protein</fullName>
    </recommendedName>
</protein>
<gene>
    <name evidence="2" type="ORF">OUZ56_005505</name>
</gene>
<name>A0ABQ9YSZ9_9CRUS</name>
<sequence>MKEIYKDTTRESIDDGLLKSVVIHTYGRKRHSTIHSNFIPTRLPPECDVSLNSIDYNPSYIDDDYRQNGKTNEVKIKLHHGVTDEDFFSNQELLDLDKIGLADVLSASTLRLITENLHQSHHETMVVCTVCDQICRESKTTLFTVNDLPPKFFTVLLKPAGKTNDAAILHPQLCSQFSVAQHFRQDGVRFRNLLLSPRGLELHRDDCTQPSDLCCVPKLHICKSGCIKSIRKGTTPNFAIAQGNWIGQLPLCLRNMTYGTLSLLRPIQSFGRMVSYSSSSGMGGTRLTGNLYSTKLNTTLVRSKIPLHSKDDPVKCLVVSPFASDKSAAAKEKMANTKQDYIIEPDKIEKTLGFW</sequence>
<comment type="caution">
    <text evidence="2">The sequence shown here is derived from an EMBL/GenBank/DDBJ whole genome shotgun (WGS) entry which is preliminary data.</text>
</comment>
<dbReference type="EMBL" id="JAOYFB010000001">
    <property type="protein sequence ID" value="KAK4003750.1"/>
    <property type="molecule type" value="Genomic_DNA"/>
</dbReference>
<dbReference type="InterPro" id="IPR046700">
    <property type="entry name" value="DUF6570"/>
</dbReference>
<evidence type="ECO:0000313" key="3">
    <source>
        <dbReference type="Proteomes" id="UP001234178"/>
    </source>
</evidence>
<feature type="domain" description="DUF6570" evidence="1">
    <location>
        <begin position="232"/>
        <end position="354"/>
    </location>
</feature>
<organism evidence="2 3">
    <name type="scientific">Daphnia magna</name>
    <dbReference type="NCBI Taxonomy" id="35525"/>
    <lineage>
        <taxon>Eukaryota</taxon>
        <taxon>Metazoa</taxon>
        <taxon>Ecdysozoa</taxon>
        <taxon>Arthropoda</taxon>
        <taxon>Crustacea</taxon>
        <taxon>Branchiopoda</taxon>
        <taxon>Diplostraca</taxon>
        <taxon>Cladocera</taxon>
        <taxon>Anomopoda</taxon>
        <taxon>Daphniidae</taxon>
        <taxon>Daphnia</taxon>
    </lineage>
</organism>
<keyword evidence="3" id="KW-1185">Reference proteome</keyword>
<dbReference type="Pfam" id="PF20209">
    <property type="entry name" value="DUF6570"/>
    <property type="match status" value="1"/>
</dbReference>
<dbReference type="Proteomes" id="UP001234178">
    <property type="component" value="Unassembled WGS sequence"/>
</dbReference>
<proteinExistence type="predicted"/>
<evidence type="ECO:0000259" key="1">
    <source>
        <dbReference type="Pfam" id="PF20209"/>
    </source>
</evidence>